<dbReference type="PANTHER" id="PTHR32096">
    <property type="entry name" value="WRKY TRANSCRIPTION FACTOR 30-RELATED-RELATED"/>
    <property type="match status" value="1"/>
</dbReference>
<keyword evidence="11" id="KW-1185">Reference proteome</keyword>
<dbReference type="InterPro" id="IPR036576">
    <property type="entry name" value="WRKY_dom_sf"/>
</dbReference>
<evidence type="ECO:0000256" key="2">
    <source>
        <dbReference type="ARBA" id="ARBA00023015"/>
    </source>
</evidence>
<dbReference type="OrthoDB" id="726408at2759"/>
<dbReference type="FunFam" id="2.20.25.80:FF:000005">
    <property type="entry name" value="probable WRKY transcription factor 14"/>
    <property type="match status" value="1"/>
</dbReference>
<dbReference type="InterPro" id="IPR003657">
    <property type="entry name" value="WRKY_dom"/>
</dbReference>
<dbReference type="GO" id="GO:0005634">
    <property type="term" value="C:nucleus"/>
    <property type="evidence" value="ECO:0007669"/>
    <property type="project" value="UniProtKB-SubCell"/>
</dbReference>
<dbReference type="Pfam" id="PF03106">
    <property type="entry name" value="WRKY"/>
    <property type="match status" value="1"/>
</dbReference>
<dbReference type="PANTHER" id="PTHR32096:SF18">
    <property type="entry name" value="DISEASE RESISTANCE PROTEIN RRS1B-RELATED"/>
    <property type="match status" value="1"/>
</dbReference>
<keyword evidence="3" id="KW-0238">DNA-binding</keyword>
<evidence type="ECO:0000256" key="8">
    <source>
        <dbReference type="SAM" id="MobiDB-lite"/>
    </source>
</evidence>
<dbReference type="GO" id="GO:0003700">
    <property type="term" value="F:DNA-binding transcription factor activity"/>
    <property type="evidence" value="ECO:0007669"/>
    <property type="project" value="InterPro"/>
</dbReference>
<dbReference type="EMBL" id="JABFUD020000025">
    <property type="protein sequence ID" value="KAI5059534.1"/>
    <property type="molecule type" value="Genomic_DNA"/>
</dbReference>
<evidence type="ECO:0000256" key="1">
    <source>
        <dbReference type="ARBA" id="ARBA00004123"/>
    </source>
</evidence>
<sequence length="348" mass="38331">MDSLDSYDHLDLPADDPPDRDIDRSNPDNTSLLQSSKKRKKVQLKRVVCVPITGDASRDISKGLTPPTDFWAWRKYGQKPIKGSPYPRGYYRCSSSKGCSARKQVERSRRDPSMLIVTYTADHNHSNTGKAAAVPASSSKDHDINAVEPTLVPADINNIDEDDVLNLSSSAQAHFNQNIVDDGGDAHSHDNMELSTFHSPTRSNSFPCLLSSSHSSNGHQEFSLELVDQQQQVVQASSYNWGGPHVKEECIAGEWQEDEYYYIIDEKKDNMSLCLSRCEEDDFFSELGMLPELASIFNNSRVENSNSVGGGPGRGVAADDVRSIGLDHEHAAIFGSTTGWSNPPCPLA</sequence>
<gene>
    <name evidence="10" type="ORF">GOP47_0025853</name>
</gene>
<evidence type="ECO:0000256" key="7">
    <source>
        <dbReference type="ARBA" id="ARBA00060761"/>
    </source>
</evidence>
<dbReference type="SUPFAM" id="SSF118290">
    <property type="entry name" value="WRKY DNA-binding domain"/>
    <property type="match status" value="1"/>
</dbReference>
<dbReference type="Gene3D" id="2.20.25.80">
    <property type="entry name" value="WRKY domain"/>
    <property type="match status" value="1"/>
</dbReference>
<evidence type="ECO:0000256" key="5">
    <source>
        <dbReference type="ARBA" id="ARBA00023242"/>
    </source>
</evidence>
<dbReference type="GO" id="GO:0000976">
    <property type="term" value="F:transcription cis-regulatory region binding"/>
    <property type="evidence" value="ECO:0007669"/>
    <property type="project" value="TreeGrafter"/>
</dbReference>
<keyword evidence="4" id="KW-0804">Transcription</keyword>
<accession>A0A9D4U314</accession>
<protein>
    <recommendedName>
        <fullName evidence="9">WRKY domain-containing protein</fullName>
    </recommendedName>
</protein>
<reference evidence="10" key="1">
    <citation type="submission" date="2021-01" db="EMBL/GenBank/DDBJ databases">
        <title>Adiantum capillus-veneris genome.</title>
        <authorList>
            <person name="Fang Y."/>
            <person name="Liao Q."/>
        </authorList>
    </citation>
    <scope>NUCLEOTIDE SEQUENCE</scope>
    <source>
        <strain evidence="10">H3</strain>
        <tissue evidence="10">Leaf</tissue>
    </source>
</reference>
<evidence type="ECO:0000256" key="4">
    <source>
        <dbReference type="ARBA" id="ARBA00023163"/>
    </source>
</evidence>
<dbReference type="SMART" id="SM00774">
    <property type="entry name" value="WRKY"/>
    <property type="match status" value="1"/>
</dbReference>
<feature type="domain" description="WRKY" evidence="9">
    <location>
        <begin position="68"/>
        <end position="128"/>
    </location>
</feature>
<evidence type="ECO:0000256" key="3">
    <source>
        <dbReference type="ARBA" id="ARBA00023125"/>
    </source>
</evidence>
<organism evidence="10 11">
    <name type="scientific">Adiantum capillus-veneris</name>
    <name type="common">Maidenhair fern</name>
    <dbReference type="NCBI Taxonomy" id="13818"/>
    <lineage>
        <taxon>Eukaryota</taxon>
        <taxon>Viridiplantae</taxon>
        <taxon>Streptophyta</taxon>
        <taxon>Embryophyta</taxon>
        <taxon>Tracheophyta</taxon>
        <taxon>Polypodiopsida</taxon>
        <taxon>Polypodiidae</taxon>
        <taxon>Polypodiales</taxon>
        <taxon>Pteridineae</taxon>
        <taxon>Pteridaceae</taxon>
        <taxon>Vittarioideae</taxon>
        <taxon>Adiantum</taxon>
    </lineage>
</organism>
<evidence type="ECO:0000256" key="6">
    <source>
        <dbReference type="ARBA" id="ARBA00059805"/>
    </source>
</evidence>
<name>A0A9D4U314_ADICA</name>
<comment type="caution">
    <text evidence="10">The sequence shown here is derived from an EMBL/GenBank/DDBJ whole genome shotgun (WGS) entry which is preliminary data.</text>
</comment>
<evidence type="ECO:0000313" key="10">
    <source>
        <dbReference type="EMBL" id="KAI5059534.1"/>
    </source>
</evidence>
<dbReference type="InterPro" id="IPR044810">
    <property type="entry name" value="WRKY_plant"/>
</dbReference>
<dbReference type="Proteomes" id="UP000886520">
    <property type="component" value="Chromosome 25"/>
</dbReference>
<keyword evidence="2" id="KW-0805">Transcription regulation</keyword>
<proteinExistence type="inferred from homology"/>
<feature type="region of interest" description="Disordered" evidence="8">
    <location>
        <begin position="1"/>
        <end position="38"/>
    </location>
</feature>
<keyword evidence="5" id="KW-0539">Nucleus</keyword>
<comment type="function">
    <text evidence="6">Transcription factor. Interacts specifically with the W box (5'-(T)TGAC[CT]-3'), a frequently occurring elicitor-responsive cis-acting element.</text>
</comment>
<evidence type="ECO:0000313" key="11">
    <source>
        <dbReference type="Proteomes" id="UP000886520"/>
    </source>
</evidence>
<comment type="subcellular location">
    <subcellularLocation>
        <location evidence="1">Nucleus</location>
    </subcellularLocation>
</comment>
<dbReference type="PROSITE" id="PS50811">
    <property type="entry name" value="WRKY"/>
    <property type="match status" value="1"/>
</dbReference>
<comment type="similarity">
    <text evidence="7">Belongs to the WRKY group II-e family.</text>
</comment>
<evidence type="ECO:0000259" key="9">
    <source>
        <dbReference type="PROSITE" id="PS50811"/>
    </source>
</evidence>
<feature type="compositionally biased region" description="Basic and acidic residues" evidence="8">
    <location>
        <begin position="1"/>
        <end position="26"/>
    </location>
</feature>
<dbReference type="AlphaFoldDB" id="A0A9D4U314"/>